<accession>A0ABW2AFR1</accession>
<feature type="DNA-binding region" description="H-T-H motif" evidence="2">
    <location>
        <begin position="27"/>
        <end position="46"/>
    </location>
</feature>
<protein>
    <submittedName>
        <fullName evidence="4">TetR/AcrR family transcriptional regulator</fullName>
    </submittedName>
</protein>
<sequence length="221" mass="23743">MTPEQRRAQLLDVGEAIFEDCRFEELSMDEIAGRAGVTRALLYHYYTSKAEYFAAIWQRAHQHLGAVPEPSTAGTVREWVGERLAAYLDFYMVHPHLVLIANRSSVAADSMVREPVSGHFRAMGQVLLDAAGCTDAARPIAEAAFDGWIAFVRETALAALVERTITPAQNLSLALAALDATVGQHADLASAAKVSIASEAGRRNAANHASLAARASAESPV</sequence>
<dbReference type="RefSeq" id="WP_382400631.1">
    <property type="nucleotide sequence ID" value="NZ_JBHSWH010000001.1"/>
</dbReference>
<name>A0ABW2AFR1_9MICO</name>
<organism evidence="4 5">
    <name type="scientific">Flexivirga alba</name>
    <dbReference type="NCBI Taxonomy" id="702742"/>
    <lineage>
        <taxon>Bacteria</taxon>
        <taxon>Bacillati</taxon>
        <taxon>Actinomycetota</taxon>
        <taxon>Actinomycetes</taxon>
        <taxon>Micrococcales</taxon>
        <taxon>Dermacoccaceae</taxon>
        <taxon>Flexivirga</taxon>
    </lineage>
</organism>
<dbReference type="InterPro" id="IPR001647">
    <property type="entry name" value="HTH_TetR"/>
</dbReference>
<reference evidence="5" key="1">
    <citation type="journal article" date="2019" name="Int. J. Syst. Evol. Microbiol.">
        <title>The Global Catalogue of Microorganisms (GCM) 10K type strain sequencing project: providing services to taxonomists for standard genome sequencing and annotation.</title>
        <authorList>
            <consortium name="The Broad Institute Genomics Platform"/>
            <consortium name="The Broad Institute Genome Sequencing Center for Infectious Disease"/>
            <person name="Wu L."/>
            <person name="Ma J."/>
        </authorList>
    </citation>
    <scope>NUCLEOTIDE SEQUENCE [LARGE SCALE GENOMIC DNA]</scope>
    <source>
        <strain evidence="5">CCUG 58127</strain>
    </source>
</reference>
<dbReference type="Pfam" id="PF00440">
    <property type="entry name" value="TetR_N"/>
    <property type="match status" value="1"/>
</dbReference>
<evidence type="ECO:0000313" key="5">
    <source>
        <dbReference type="Proteomes" id="UP001596298"/>
    </source>
</evidence>
<evidence type="ECO:0000313" key="4">
    <source>
        <dbReference type="EMBL" id="MFC6705469.1"/>
    </source>
</evidence>
<dbReference type="InterPro" id="IPR009057">
    <property type="entry name" value="Homeodomain-like_sf"/>
</dbReference>
<dbReference type="Gene3D" id="1.10.357.10">
    <property type="entry name" value="Tetracycline Repressor, domain 2"/>
    <property type="match status" value="1"/>
</dbReference>
<evidence type="ECO:0000259" key="3">
    <source>
        <dbReference type="PROSITE" id="PS50977"/>
    </source>
</evidence>
<evidence type="ECO:0000256" key="1">
    <source>
        <dbReference type="ARBA" id="ARBA00023125"/>
    </source>
</evidence>
<keyword evidence="1 2" id="KW-0238">DNA-binding</keyword>
<proteinExistence type="predicted"/>
<dbReference type="Proteomes" id="UP001596298">
    <property type="component" value="Unassembled WGS sequence"/>
</dbReference>
<dbReference type="PANTHER" id="PTHR30055">
    <property type="entry name" value="HTH-TYPE TRANSCRIPTIONAL REGULATOR RUTR"/>
    <property type="match status" value="1"/>
</dbReference>
<comment type="caution">
    <text evidence="4">The sequence shown here is derived from an EMBL/GenBank/DDBJ whole genome shotgun (WGS) entry which is preliminary data.</text>
</comment>
<dbReference type="PANTHER" id="PTHR30055:SF174">
    <property type="entry name" value="TRANSCRIPTIONAL REGULATORY PROTEIN (PROBABLY TETR-FAMILY)-RELATED"/>
    <property type="match status" value="1"/>
</dbReference>
<dbReference type="PROSITE" id="PS50977">
    <property type="entry name" value="HTH_TETR_2"/>
    <property type="match status" value="1"/>
</dbReference>
<feature type="domain" description="HTH tetR-type" evidence="3">
    <location>
        <begin position="4"/>
        <end position="64"/>
    </location>
</feature>
<gene>
    <name evidence="4" type="ORF">ACFQDH_09360</name>
</gene>
<keyword evidence="5" id="KW-1185">Reference proteome</keyword>
<evidence type="ECO:0000256" key="2">
    <source>
        <dbReference type="PROSITE-ProRule" id="PRU00335"/>
    </source>
</evidence>
<dbReference type="SUPFAM" id="SSF46689">
    <property type="entry name" value="Homeodomain-like"/>
    <property type="match status" value="1"/>
</dbReference>
<dbReference type="EMBL" id="JBHSWH010000001">
    <property type="protein sequence ID" value="MFC6705469.1"/>
    <property type="molecule type" value="Genomic_DNA"/>
</dbReference>
<dbReference type="InterPro" id="IPR050109">
    <property type="entry name" value="HTH-type_TetR-like_transc_reg"/>
</dbReference>